<evidence type="ECO:0000313" key="2">
    <source>
        <dbReference type="Proteomes" id="UP001321473"/>
    </source>
</evidence>
<evidence type="ECO:0000313" key="1">
    <source>
        <dbReference type="EMBL" id="KAK8754893.1"/>
    </source>
</evidence>
<dbReference type="EMBL" id="JARKHS020036844">
    <property type="protein sequence ID" value="KAK8754893.1"/>
    <property type="molecule type" value="Genomic_DNA"/>
</dbReference>
<dbReference type="Proteomes" id="UP001321473">
    <property type="component" value="Unassembled WGS sequence"/>
</dbReference>
<keyword evidence="2" id="KW-1185">Reference proteome</keyword>
<protein>
    <submittedName>
        <fullName evidence="1">Uncharacterized protein</fullName>
    </submittedName>
</protein>
<comment type="caution">
    <text evidence="1">The sequence shown here is derived from an EMBL/GenBank/DDBJ whole genome shotgun (WGS) entry which is preliminary data.</text>
</comment>
<sequence length="380" mass="41247">MTAWLFSGDLALLATPTGSRGVTSPKNTTIKQSPHRFVFCGHDGRGLAMTPTRTFFCVLQGIFLIGASTATCAYSCVDRSDIVGVYQLPDYTSGQMTAWLFSGDLALLATPLGSRGVTSLETTNIQEARHRFVFCGHDGRGLAITITGTLFCVLQSIFQITVSTATSAYMCGDRRDIVGVYQLRPDYTVDHMTAWLFSGDLALLATLPGSHGVTSPETTNIQEAPHLFVICGHDGPGLAMTPTRTLFCVLQGNFLTGASPATSAYTCRDRSDIVGVYQLRPDYTVDQMTSLLFSWDLTLLATPPGSRGVTSLETTNIQEARHRFVFFGHDGRGLAMTLTRTLFCVLQGIFLIGASTATSAYTCWDRSDIIGVYQLRPDYS</sequence>
<dbReference type="AlphaFoldDB" id="A0AAQ4CXF3"/>
<reference evidence="1 2" key="1">
    <citation type="journal article" date="2023" name="Arcadia Sci">
        <title>De novo assembly of a long-read Amblyomma americanum tick genome.</title>
        <authorList>
            <person name="Chou S."/>
            <person name="Poskanzer K.E."/>
            <person name="Rollins M."/>
            <person name="Thuy-Boun P.S."/>
        </authorList>
    </citation>
    <scope>NUCLEOTIDE SEQUENCE [LARGE SCALE GENOMIC DNA]</scope>
    <source>
        <strain evidence="1">F_SG_1</strain>
        <tissue evidence="1">Salivary glands</tissue>
    </source>
</reference>
<name>A0AAQ4CXF3_AMBAM</name>
<organism evidence="1 2">
    <name type="scientific">Amblyomma americanum</name>
    <name type="common">Lone star tick</name>
    <dbReference type="NCBI Taxonomy" id="6943"/>
    <lineage>
        <taxon>Eukaryota</taxon>
        <taxon>Metazoa</taxon>
        <taxon>Ecdysozoa</taxon>
        <taxon>Arthropoda</taxon>
        <taxon>Chelicerata</taxon>
        <taxon>Arachnida</taxon>
        <taxon>Acari</taxon>
        <taxon>Parasitiformes</taxon>
        <taxon>Ixodida</taxon>
        <taxon>Ixodoidea</taxon>
        <taxon>Ixodidae</taxon>
        <taxon>Amblyomminae</taxon>
        <taxon>Amblyomma</taxon>
    </lineage>
</organism>
<gene>
    <name evidence="1" type="ORF">V5799_002531</name>
</gene>
<accession>A0AAQ4CXF3</accession>
<proteinExistence type="predicted"/>